<evidence type="ECO:0000313" key="2">
    <source>
        <dbReference type="EMBL" id="KTB43374.1"/>
    </source>
</evidence>
<proteinExistence type="predicted"/>
<feature type="transmembrane region" description="Helical" evidence="1">
    <location>
        <begin position="15"/>
        <end position="36"/>
    </location>
</feature>
<feature type="transmembrane region" description="Helical" evidence="1">
    <location>
        <begin position="48"/>
        <end position="68"/>
    </location>
</feature>
<reference evidence="2 3" key="1">
    <citation type="submission" date="2015-12" db="EMBL/GenBank/DDBJ databases">
        <title>Draft genome sequence of Moniliophthora roreri, the causal agent of frosty pod rot of cacao.</title>
        <authorList>
            <person name="Aime M.C."/>
            <person name="Diaz-Valderrama J.R."/>
            <person name="Kijpornyongpan T."/>
            <person name="Phillips-Mora W."/>
        </authorList>
    </citation>
    <scope>NUCLEOTIDE SEQUENCE [LARGE SCALE GENOMIC DNA]</scope>
    <source>
        <strain evidence="2 3">MCA 2952</strain>
    </source>
</reference>
<sequence length="78" mass="8635">MILYTSVEAMNEITAVVQALFYGVYILLFGICLHILLKKKKGCYKYHLLATTVLFLLASINMLLYVIGDVATSLCVSG</sequence>
<organism evidence="2 3">
    <name type="scientific">Moniliophthora roreri</name>
    <name type="common">Frosty pod rot fungus</name>
    <name type="synonym">Monilia roreri</name>
    <dbReference type="NCBI Taxonomy" id="221103"/>
    <lineage>
        <taxon>Eukaryota</taxon>
        <taxon>Fungi</taxon>
        <taxon>Dikarya</taxon>
        <taxon>Basidiomycota</taxon>
        <taxon>Agaricomycotina</taxon>
        <taxon>Agaricomycetes</taxon>
        <taxon>Agaricomycetidae</taxon>
        <taxon>Agaricales</taxon>
        <taxon>Marasmiineae</taxon>
        <taxon>Marasmiaceae</taxon>
        <taxon>Moniliophthora</taxon>
    </lineage>
</organism>
<accession>A0A0W0G479</accession>
<name>A0A0W0G479_MONRR</name>
<keyword evidence="1" id="KW-0812">Transmembrane</keyword>
<dbReference type="Proteomes" id="UP000054988">
    <property type="component" value="Unassembled WGS sequence"/>
</dbReference>
<dbReference type="EMBL" id="LATX01001177">
    <property type="protein sequence ID" value="KTB43374.1"/>
    <property type="molecule type" value="Genomic_DNA"/>
</dbReference>
<keyword evidence="1" id="KW-1133">Transmembrane helix</keyword>
<keyword evidence="1" id="KW-0472">Membrane</keyword>
<gene>
    <name evidence="2" type="ORF">WG66_4049</name>
</gene>
<protein>
    <submittedName>
        <fullName evidence="2">Uncharacterized protein</fullName>
    </submittedName>
</protein>
<dbReference type="AlphaFoldDB" id="A0A0W0G479"/>
<evidence type="ECO:0000256" key="1">
    <source>
        <dbReference type="SAM" id="Phobius"/>
    </source>
</evidence>
<evidence type="ECO:0000313" key="3">
    <source>
        <dbReference type="Proteomes" id="UP000054988"/>
    </source>
</evidence>
<comment type="caution">
    <text evidence="2">The sequence shown here is derived from an EMBL/GenBank/DDBJ whole genome shotgun (WGS) entry which is preliminary data.</text>
</comment>